<dbReference type="STRING" id="847.BRW83_1968"/>
<proteinExistence type="predicted"/>
<dbReference type="OrthoDB" id="6119038at2"/>
<evidence type="ECO:0008006" key="3">
    <source>
        <dbReference type="Google" id="ProtNLM"/>
    </source>
</evidence>
<dbReference type="AlphaFoldDB" id="C3X7V0"/>
<sequence>MSINSTHQKGFIPWRALFWEPVSGTGERMMVGVIYCFNDEWKTSRILRDDILDSLYGKSSSSAKNMIEFGLSLYLSTAKATNEIKFLDTPMAGLMPGPYRETVASSESDILRTAALMHSSLAKLDIFDAEEEFDSPQPEEVNRRFSTEIRENVTSKRPELHQWFNKGSPLITNGSIVKFGFCSPSALIHFSLLRPVTQSASVKDARAKLWELSRASDISGIKNAALITAMPNENDPTIGPKQLEQLLKYKKDIEDEADAVNMRLHAVYNVNEASDKLIEMAAA</sequence>
<dbReference type="EMBL" id="GG658170">
    <property type="protein sequence ID" value="EEO29276.1"/>
    <property type="molecule type" value="Genomic_DNA"/>
</dbReference>
<reference evidence="1 2" key="1">
    <citation type="submission" date="2009-02" db="EMBL/GenBank/DDBJ databases">
        <title>The Genome Sequence of Oxalobacter formigenes OXCC13.</title>
        <authorList>
            <consortium name="The Broad Institute Genome Sequencing Platform"/>
            <person name="Ward D."/>
            <person name="Young S.K."/>
            <person name="Kodira C.D."/>
            <person name="Zeng Q."/>
            <person name="Koehrsen M."/>
            <person name="Alvarado L."/>
            <person name="Berlin A."/>
            <person name="Borenstein D."/>
            <person name="Chen Z."/>
            <person name="Engels R."/>
            <person name="Freedman E."/>
            <person name="Gellesch M."/>
            <person name="Goldberg J."/>
            <person name="Griggs A."/>
            <person name="Gujja S."/>
            <person name="Heiman D."/>
            <person name="Hepburn T."/>
            <person name="Howarth C."/>
            <person name="Jen D."/>
            <person name="Larson L."/>
            <person name="Lewis B."/>
            <person name="Mehta T."/>
            <person name="Park D."/>
            <person name="Pearson M."/>
            <person name="Roberts A."/>
            <person name="Saif S."/>
            <person name="Shea T."/>
            <person name="Shenoy N."/>
            <person name="Sisk P."/>
            <person name="Stolte C."/>
            <person name="Sykes S."/>
            <person name="Walk T."/>
            <person name="White J."/>
            <person name="Yandava C."/>
            <person name="Allison M.J."/>
            <person name="Lander E."/>
            <person name="Nusbaum C."/>
            <person name="Galagan J."/>
            <person name="Birren B."/>
        </authorList>
    </citation>
    <scope>NUCLEOTIDE SEQUENCE [LARGE SCALE GENOMIC DNA]</scope>
    <source>
        <strain evidence="1 2">OXCC13</strain>
    </source>
</reference>
<evidence type="ECO:0000313" key="2">
    <source>
        <dbReference type="Proteomes" id="UP000005089"/>
    </source>
</evidence>
<protein>
    <recommendedName>
        <fullName evidence="3">DUF3037 domain-containing protein</fullName>
    </recommendedName>
</protein>
<dbReference type="HOGENOM" id="CLU_082685_0_0_4"/>
<name>C3X7V0_OXAFO</name>
<dbReference type="GeneID" id="77135795"/>
<evidence type="ECO:0000313" key="1">
    <source>
        <dbReference type="EMBL" id="EEO29276.1"/>
    </source>
</evidence>
<keyword evidence="2" id="KW-1185">Reference proteome</keyword>
<organism evidence="1 2">
    <name type="scientific">Oxalobacter formigenes OXCC13</name>
    <dbReference type="NCBI Taxonomy" id="556269"/>
    <lineage>
        <taxon>Bacteria</taxon>
        <taxon>Pseudomonadati</taxon>
        <taxon>Pseudomonadota</taxon>
        <taxon>Betaproteobacteria</taxon>
        <taxon>Burkholderiales</taxon>
        <taxon>Oxalobacteraceae</taxon>
        <taxon>Oxalobacter</taxon>
    </lineage>
</organism>
<accession>C3X7V0</accession>
<gene>
    <name evidence="1" type="ORF">OFBG_00304</name>
</gene>
<dbReference type="Proteomes" id="UP000005089">
    <property type="component" value="Unassembled WGS sequence"/>
</dbReference>
<dbReference type="RefSeq" id="WP_005879640.1">
    <property type="nucleotide sequence ID" value="NZ_CP019430.1"/>
</dbReference>